<dbReference type="EMBL" id="FOWD01000019">
    <property type="protein sequence ID" value="SFO34828.1"/>
    <property type="molecule type" value="Genomic_DNA"/>
</dbReference>
<keyword evidence="3" id="KW-0378">Hydrolase</keyword>
<dbReference type="InterPro" id="IPR015500">
    <property type="entry name" value="Peptidase_S8_subtilisin-rel"/>
</dbReference>
<name>A0A1I5GFI7_9FIRM</name>
<evidence type="ECO:0000256" key="3">
    <source>
        <dbReference type="ARBA" id="ARBA00022801"/>
    </source>
</evidence>
<protein>
    <submittedName>
        <fullName evidence="7">Subtilase family protein</fullName>
    </submittedName>
</protein>
<dbReference type="PIRSF" id="PIRSF037894">
    <property type="entry name" value="Subtilisin_rel_CspABC"/>
    <property type="match status" value="1"/>
</dbReference>
<accession>A0A1I5GFI7</accession>
<dbReference type="SUPFAM" id="SSF52743">
    <property type="entry name" value="Subtilisin-like"/>
    <property type="match status" value="1"/>
</dbReference>
<organism evidence="7 8">
    <name type="scientific">Anaerocolumna aminovalerica</name>
    <dbReference type="NCBI Taxonomy" id="1527"/>
    <lineage>
        <taxon>Bacteria</taxon>
        <taxon>Bacillati</taxon>
        <taxon>Bacillota</taxon>
        <taxon>Clostridia</taxon>
        <taxon>Lachnospirales</taxon>
        <taxon>Lachnospiraceae</taxon>
        <taxon>Anaerocolumna</taxon>
    </lineage>
</organism>
<keyword evidence="8" id="KW-1185">Reference proteome</keyword>
<reference evidence="7 8" key="1">
    <citation type="submission" date="2016-10" db="EMBL/GenBank/DDBJ databases">
        <authorList>
            <person name="de Groot N.N."/>
        </authorList>
    </citation>
    <scope>NUCLEOTIDE SEQUENCE [LARGE SCALE GENOMIC DNA]</scope>
    <source>
        <strain evidence="7 8">DSM 1283</strain>
    </source>
</reference>
<dbReference type="OrthoDB" id="9798386at2"/>
<dbReference type="InterPro" id="IPR050131">
    <property type="entry name" value="Peptidase_S8_subtilisin-like"/>
</dbReference>
<dbReference type="PANTHER" id="PTHR43806">
    <property type="entry name" value="PEPTIDASE S8"/>
    <property type="match status" value="1"/>
</dbReference>
<comment type="caution">
    <text evidence="5">Lacks conserved residue(s) required for the propagation of feature annotation.</text>
</comment>
<dbReference type="CDD" id="cd07478">
    <property type="entry name" value="Peptidases_S8_CspA-like"/>
    <property type="match status" value="1"/>
</dbReference>
<comment type="similarity">
    <text evidence="1 5">Belongs to the peptidase S8 family.</text>
</comment>
<proteinExistence type="inferred from homology"/>
<evidence type="ECO:0000259" key="6">
    <source>
        <dbReference type="Pfam" id="PF00082"/>
    </source>
</evidence>
<dbReference type="InterPro" id="IPR034045">
    <property type="entry name" value="Pep_S8_CspA-like"/>
</dbReference>
<dbReference type="GO" id="GO:0004252">
    <property type="term" value="F:serine-type endopeptidase activity"/>
    <property type="evidence" value="ECO:0007669"/>
    <property type="project" value="InterPro"/>
</dbReference>
<dbReference type="InterPro" id="IPR036852">
    <property type="entry name" value="Peptidase_S8/S53_dom_sf"/>
</dbReference>
<dbReference type="Gene3D" id="2.60.120.1290">
    <property type="match status" value="1"/>
</dbReference>
<evidence type="ECO:0000256" key="4">
    <source>
        <dbReference type="ARBA" id="ARBA00022825"/>
    </source>
</evidence>
<dbReference type="Gene3D" id="3.40.50.200">
    <property type="entry name" value="Peptidase S8/S53 domain"/>
    <property type="match status" value="1"/>
</dbReference>
<dbReference type="PROSITE" id="PS51892">
    <property type="entry name" value="SUBTILASE"/>
    <property type="match status" value="1"/>
</dbReference>
<dbReference type="InterPro" id="IPR017310">
    <property type="entry name" value="Pept_S8A_subtilisin_clostridia"/>
</dbReference>
<feature type="domain" description="Peptidase S8/S53" evidence="6">
    <location>
        <begin position="427"/>
        <end position="548"/>
    </location>
</feature>
<dbReference type="InterPro" id="IPR000209">
    <property type="entry name" value="Peptidase_S8/S53_dom"/>
</dbReference>
<evidence type="ECO:0000313" key="7">
    <source>
        <dbReference type="EMBL" id="SFO34828.1"/>
    </source>
</evidence>
<keyword evidence="2" id="KW-0645">Protease</keyword>
<dbReference type="Proteomes" id="UP000198806">
    <property type="component" value="Unassembled WGS sequence"/>
</dbReference>
<sequence>MTDNERFKITSNDYADLIIDNDQPIVIDIPYSINRINNQYSTIFIPVSYMTYNSVYKFSYEAIPKCYGLLSSGKMEMENNTTLNALQANTLHGEGVLIGMIDTGIDYTNPLFKNENNTSRIVTIWDQTIETGRYPAELFYGTEYRREEINDALLSEDPFSVVPSVDEIGHGTMLAGIAGGYDPNNPDFTGVATLAEFAVVKLKPAKPYLKEFFCIPESAICYQENDIMMAIAFLQQVAINLRKPMVICLGIGTSQGPHMGLDILSSYLMQVNEAIGFSVVVGAGNEGISEHHFFGVVDPEVGYQIVELNVAPNEYGFSMELWGDSPSIFGAEIIAPDGTFIARIPATILKQETIRLEYGETVIFVDNEVRVPRIGDSFLLFRFRSPQQGVWQLHVFEEGFLNMHYHIWLPMEKFISRETRFILPNPFTTLSAPANAEWLFAVTAYNPVDLNIYPVSSRGFTKVDLIKPNVSAPGQNIYAPSVAGTFINASGTGIAAAYAAGTVAQLLEWGIIRGNHLTMNGIDVNRLLIRGAYRDPNVTYPNQEWGYGILNLEGALETAVLAAPVERY</sequence>
<dbReference type="PANTHER" id="PTHR43806:SF11">
    <property type="entry name" value="CEREVISIN-RELATED"/>
    <property type="match status" value="1"/>
</dbReference>
<dbReference type="RefSeq" id="WP_091687077.1">
    <property type="nucleotide sequence ID" value="NZ_BAABFM010000069.1"/>
</dbReference>
<evidence type="ECO:0000256" key="1">
    <source>
        <dbReference type="ARBA" id="ARBA00011073"/>
    </source>
</evidence>
<dbReference type="AlphaFoldDB" id="A0A1I5GFI7"/>
<evidence type="ECO:0000256" key="5">
    <source>
        <dbReference type="PROSITE-ProRule" id="PRU01240"/>
    </source>
</evidence>
<dbReference type="GO" id="GO:0006508">
    <property type="term" value="P:proteolysis"/>
    <property type="evidence" value="ECO:0007669"/>
    <property type="project" value="UniProtKB-KW"/>
</dbReference>
<dbReference type="InterPro" id="IPR023827">
    <property type="entry name" value="Peptidase_S8_Asp-AS"/>
</dbReference>
<gene>
    <name evidence="7" type="ORF">SAMN04489757_11944</name>
</gene>
<dbReference type="PROSITE" id="PS00136">
    <property type="entry name" value="SUBTILASE_ASP"/>
    <property type="match status" value="1"/>
</dbReference>
<evidence type="ECO:0000313" key="8">
    <source>
        <dbReference type="Proteomes" id="UP000198806"/>
    </source>
</evidence>
<dbReference type="STRING" id="1527.SAMN04489757_11944"/>
<dbReference type="Pfam" id="PF00082">
    <property type="entry name" value="Peptidase_S8"/>
    <property type="match status" value="2"/>
</dbReference>
<feature type="domain" description="Peptidase S8/S53" evidence="6">
    <location>
        <begin position="93"/>
        <end position="287"/>
    </location>
</feature>
<evidence type="ECO:0000256" key="2">
    <source>
        <dbReference type="ARBA" id="ARBA00022670"/>
    </source>
</evidence>
<dbReference type="PRINTS" id="PR00723">
    <property type="entry name" value="SUBTILISIN"/>
</dbReference>
<keyword evidence="4" id="KW-0720">Serine protease</keyword>